<organism evidence="2 3">
    <name type="scientific">Lactiplantibacillus xiangfangensis</name>
    <dbReference type="NCBI Taxonomy" id="942150"/>
    <lineage>
        <taxon>Bacteria</taxon>
        <taxon>Bacillati</taxon>
        <taxon>Bacillota</taxon>
        <taxon>Bacilli</taxon>
        <taxon>Lactobacillales</taxon>
        <taxon>Lactobacillaceae</taxon>
        <taxon>Lactiplantibacillus</taxon>
    </lineage>
</organism>
<evidence type="ECO:0000313" key="3">
    <source>
        <dbReference type="Proteomes" id="UP000051783"/>
    </source>
</evidence>
<evidence type="ECO:0008006" key="4">
    <source>
        <dbReference type="Google" id="ProtNLM"/>
    </source>
</evidence>
<feature type="chain" id="PRO_5006420556" description="Extracellular protein" evidence="1">
    <location>
        <begin position="33"/>
        <end position="301"/>
    </location>
</feature>
<evidence type="ECO:0000256" key="1">
    <source>
        <dbReference type="SAM" id="SignalP"/>
    </source>
</evidence>
<accession>A0A0R2MGI2</accession>
<dbReference type="OrthoDB" id="2329418at2"/>
<feature type="signal peptide" evidence="1">
    <location>
        <begin position="1"/>
        <end position="32"/>
    </location>
</feature>
<keyword evidence="3" id="KW-1185">Reference proteome</keyword>
<dbReference type="STRING" id="942150.IV64_GL002431"/>
<reference evidence="2 3" key="1">
    <citation type="journal article" date="2015" name="Genome Announc.">
        <title>Expanding the biotechnology potential of lactobacilli through comparative genomics of 213 strains and associated genera.</title>
        <authorList>
            <person name="Sun Z."/>
            <person name="Harris H.M."/>
            <person name="McCann A."/>
            <person name="Guo C."/>
            <person name="Argimon S."/>
            <person name="Zhang W."/>
            <person name="Yang X."/>
            <person name="Jeffery I.B."/>
            <person name="Cooney J.C."/>
            <person name="Kagawa T.F."/>
            <person name="Liu W."/>
            <person name="Song Y."/>
            <person name="Salvetti E."/>
            <person name="Wrobel A."/>
            <person name="Rasinkangas P."/>
            <person name="Parkhill J."/>
            <person name="Rea M.C."/>
            <person name="O'Sullivan O."/>
            <person name="Ritari J."/>
            <person name="Douillard F.P."/>
            <person name="Paul Ross R."/>
            <person name="Yang R."/>
            <person name="Briner A.E."/>
            <person name="Felis G.E."/>
            <person name="de Vos W.M."/>
            <person name="Barrangou R."/>
            <person name="Klaenhammer T.R."/>
            <person name="Caufield P.W."/>
            <person name="Cui Y."/>
            <person name="Zhang H."/>
            <person name="O'Toole P.W."/>
        </authorList>
    </citation>
    <scope>NUCLEOTIDE SEQUENCE [LARGE SCALE GENOMIC DNA]</scope>
    <source>
        <strain evidence="2 3">LMG 26013</strain>
    </source>
</reference>
<keyword evidence="1" id="KW-0732">Signal</keyword>
<evidence type="ECO:0000313" key="2">
    <source>
        <dbReference type="EMBL" id="KRO11259.1"/>
    </source>
</evidence>
<dbReference type="EMBL" id="JQCL01000056">
    <property type="protein sequence ID" value="KRO11259.1"/>
    <property type="molecule type" value="Genomic_DNA"/>
</dbReference>
<protein>
    <recommendedName>
        <fullName evidence="4">Extracellular protein</fullName>
    </recommendedName>
</protein>
<dbReference type="RefSeq" id="WP_057706150.1">
    <property type="nucleotide sequence ID" value="NZ_JQCL01000056.1"/>
</dbReference>
<dbReference type="Proteomes" id="UP000051783">
    <property type="component" value="Unassembled WGS sequence"/>
</dbReference>
<dbReference type="PATRIC" id="fig|942150.3.peg.2539"/>
<gene>
    <name evidence="2" type="ORF">IV64_GL002431</name>
</gene>
<dbReference type="AlphaFoldDB" id="A0A0R2MGI2"/>
<proteinExistence type="predicted"/>
<sequence length="301" mass="32598">MKKMTQLVTSLLAGVTLAGAAGLMGTSVKAQAATSQTVTQNVKVTTLKGLSKSHVIFKNVTATVNGASVDAKVPTVKGYVANNGTYSFKAVMKNGKATIEPVAQPSYFDLHYYRVVKSQKSSKAVKRTAHVLIYKNGLYAKKLKVKAIPGTTFTIKTPKVAGYKADMKRVRLGMNAKKAQYAVNNVTIPTYTKVKYGYRVSQLSATKTGKTLKVNGKVATTKNTAKHAAKYVIITDYKGKTHAKLTKNQTFKKTLNKRSAAKHVSVAAAYRTKNSKQKNGKTTYTYHALSAKKHVAVKAVK</sequence>
<comment type="caution">
    <text evidence="2">The sequence shown here is derived from an EMBL/GenBank/DDBJ whole genome shotgun (WGS) entry which is preliminary data.</text>
</comment>
<name>A0A0R2MGI2_9LACO</name>